<dbReference type="AlphaFoldDB" id="A0AAI9WXC9"/>
<sequence>MDKSFVTTYIELINLGPDAGPRHASVTSLGPSLPKLPTLSTVLVKSIKPPHVFSMPVTVPEASSVYVLKKALAEKVSVPWENITLMSGTKVLSDTMTVPGTVIAMIKTKSHH</sequence>
<dbReference type="InterPro" id="IPR000626">
    <property type="entry name" value="Ubiquitin-like_dom"/>
</dbReference>
<evidence type="ECO:0000259" key="1">
    <source>
        <dbReference type="PROSITE" id="PS50053"/>
    </source>
</evidence>
<gene>
    <name evidence="2" type="ORF">KGF56_003143</name>
</gene>
<accession>A0AAI9WXC9</accession>
<dbReference type="SUPFAM" id="SSF54236">
    <property type="entry name" value="Ubiquitin-like"/>
    <property type="match status" value="1"/>
</dbReference>
<dbReference type="EMBL" id="JAHUZD010000108">
    <property type="protein sequence ID" value="KAI3404107.2"/>
    <property type="molecule type" value="Genomic_DNA"/>
</dbReference>
<evidence type="ECO:0000313" key="3">
    <source>
        <dbReference type="Proteomes" id="UP001202479"/>
    </source>
</evidence>
<dbReference type="RefSeq" id="XP_049179852.1">
    <property type="nucleotide sequence ID" value="XM_049324446.1"/>
</dbReference>
<comment type="caution">
    <text evidence="2">The sequence shown here is derived from an EMBL/GenBank/DDBJ whole genome shotgun (WGS) entry which is preliminary data.</text>
</comment>
<keyword evidence="3" id="KW-1185">Reference proteome</keyword>
<protein>
    <recommendedName>
        <fullName evidence="1">Ubiquitin-like domain-containing protein</fullName>
    </recommendedName>
</protein>
<organism evidence="2 3">
    <name type="scientific">Candida oxycetoniae</name>
    <dbReference type="NCBI Taxonomy" id="497107"/>
    <lineage>
        <taxon>Eukaryota</taxon>
        <taxon>Fungi</taxon>
        <taxon>Dikarya</taxon>
        <taxon>Ascomycota</taxon>
        <taxon>Saccharomycotina</taxon>
        <taxon>Pichiomycetes</taxon>
        <taxon>Debaryomycetaceae</taxon>
        <taxon>Candida/Lodderomyces clade</taxon>
        <taxon>Candida</taxon>
    </lineage>
</organism>
<name>A0AAI9WXC9_9ASCO</name>
<dbReference type="Gene3D" id="3.10.20.90">
    <property type="entry name" value="Phosphatidylinositol 3-kinase Catalytic Subunit, Chain A, domain 1"/>
    <property type="match status" value="1"/>
</dbReference>
<reference evidence="2" key="1">
    <citation type="journal article" date="2022" name="DNA Res.">
        <title>Genome analysis of five recently described species of the CUG-Ser clade uncovers Candida theae as a new hybrid lineage with pathogenic potential in the Candida parapsilosis species complex.</title>
        <authorList>
            <person name="Mixao V."/>
            <person name="Del Olmo V."/>
            <person name="Hegedusova E."/>
            <person name="Saus E."/>
            <person name="Pryszcz L."/>
            <person name="Cillingova A."/>
            <person name="Nosek J."/>
            <person name="Gabaldon T."/>
        </authorList>
    </citation>
    <scope>NUCLEOTIDE SEQUENCE</scope>
    <source>
        <strain evidence="2">CBS 10844</strain>
    </source>
</reference>
<feature type="domain" description="Ubiquitin-like" evidence="1">
    <location>
        <begin position="40"/>
        <end position="98"/>
    </location>
</feature>
<evidence type="ECO:0000313" key="2">
    <source>
        <dbReference type="EMBL" id="KAI3404107.2"/>
    </source>
</evidence>
<dbReference type="CDD" id="cd17039">
    <property type="entry name" value="Ubl_ubiquitin_like"/>
    <property type="match status" value="1"/>
</dbReference>
<dbReference type="Proteomes" id="UP001202479">
    <property type="component" value="Unassembled WGS sequence"/>
</dbReference>
<dbReference type="GeneID" id="73380760"/>
<dbReference type="InterPro" id="IPR029071">
    <property type="entry name" value="Ubiquitin-like_domsf"/>
</dbReference>
<proteinExistence type="predicted"/>
<dbReference type="PROSITE" id="PS50053">
    <property type="entry name" value="UBIQUITIN_2"/>
    <property type="match status" value="1"/>
</dbReference>